<dbReference type="Proteomes" id="UP000238312">
    <property type="component" value="Unassembled WGS sequence"/>
</dbReference>
<comment type="caution">
    <text evidence="2">The sequence shown here is derived from an EMBL/GenBank/DDBJ whole genome shotgun (WGS) entry which is preliminary data.</text>
</comment>
<keyword evidence="3" id="KW-1185">Reference proteome</keyword>
<name>A0A2T0NA17_9ACTN</name>
<proteinExistence type="inferred from homology"/>
<dbReference type="AlphaFoldDB" id="A0A2T0NA17"/>
<dbReference type="InterPro" id="IPR002347">
    <property type="entry name" value="SDR_fam"/>
</dbReference>
<accession>A0A2T0NA17</accession>
<dbReference type="InterPro" id="IPR036291">
    <property type="entry name" value="NAD(P)-bd_dom_sf"/>
</dbReference>
<dbReference type="PROSITE" id="PS00061">
    <property type="entry name" value="ADH_SHORT"/>
    <property type="match status" value="1"/>
</dbReference>
<reference evidence="2 3" key="1">
    <citation type="submission" date="2018-03" db="EMBL/GenBank/DDBJ databases">
        <title>Genomic Encyclopedia of Type Strains, Phase III (KMG-III): the genomes of soil and plant-associated and newly described type strains.</title>
        <authorList>
            <person name="Whitman W."/>
        </authorList>
    </citation>
    <scope>NUCLEOTIDE SEQUENCE [LARGE SCALE GENOMIC DNA]</scope>
    <source>
        <strain evidence="2 3">CGMCC 4.7104</strain>
    </source>
</reference>
<evidence type="ECO:0000313" key="3">
    <source>
        <dbReference type="Proteomes" id="UP000238312"/>
    </source>
</evidence>
<gene>
    <name evidence="2" type="ORF">B0I32_102686</name>
</gene>
<dbReference type="RefSeq" id="WP_219911671.1">
    <property type="nucleotide sequence ID" value="NZ_PVNG01000002.1"/>
</dbReference>
<dbReference type="Pfam" id="PF00106">
    <property type="entry name" value="adh_short"/>
    <property type="match status" value="1"/>
</dbReference>
<dbReference type="EMBL" id="PVNG01000002">
    <property type="protein sequence ID" value="PRX69628.1"/>
    <property type="molecule type" value="Genomic_DNA"/>
</dbReference>
<dbReference type="InterPro" id="IPR020904">
    <property type="entry name" value="Sc_DH/Rdtase_CS"/>
</dbReference>
<comment type="similarity">
    <text evidence="1">Belongs to the short-chain dehydrogenases/reductases (SDR) family.</text>
</comment>
<dbReference type="PRINTS" id="PR00080">
    <property type="entry name" value="SDRFAMILY"/>
</dbReference>
<dbReference type="Gene3D" id="3.40.50.720">
    <property type="entry name" value="NAD(P)-binding Rossmann-like Domain"/>
    <property type="match status" value="1"/>
</dbReference>
<evidence type="ECO:0000313" key="2">
    <source>
        <dbReference type="EMBL" id="PRX69628.1"/>
    </source>
</evidence>
<organism evidence="2 3">
    <name type="scientific">Nonomuraea fuscirosea</name>
    <dbReference type="NCBI Taxonomy" id="1291556"/>
    <lineage>
        <taxon>Bacteria</taxon>
        <taxon>Bacillati</taxon>
        <taxon>Actinomycetota</taxon>
        <taxon>Actinomycetes</taxon>
        <taxon>Streptosporangiales</taxon>
        <taxon>Streptosporangiaceae</taxon>
        <taxon>Nonomuraea</taxon>
    </lineage>
</organism>
<protein>
    <submittedName>
        <fullName evidence="2">Short subunit dehydrogenase</fullName>
    </submittedName>
</protein>
<dbReference type="SUPFAM" id="SSF51735">
    <property type="entry name" value="NAD(P)-binding Rossmann-fold domains"/>
    <property type="match status" value="1"/>
</dbReference>
<evidence type="ECO:0000256" key="1">
    <source>
        <dbReference type="ARBA" id="ARBA00006484"/>
    </source>
</evidence>
<sequence length="126" mass="12737">MLGRSGCEGGGAIVNVASITMHGGWPDLAAYVSTKGAAAAFTRAPARELGPREIPERRRPAELTGDLSAASGVRLVTLADGVERGVRALEFRTGSAATCRPTATGIRRASPYGTGCTAGPGTCPPA</sequence>